<dbReference type="STRING" id="767916.AWB91_02450"/>
<dbReference type="Gene3D" id="3.30.420.60">
    <property type="entry name" value="eRF1 domain 2"/>
    <property type="match status" value="1"/>
</dbReference>
<dbReference type="InterPro" id="IPR042226">
    <property type="entry name" value="eFR1_2_sf"/>
</dbReference>
<proteinExistence type="predicted"/>
<dbReference type="AlphaFoldDB" id="A0A1X2A6H7"/>
<dbReference type="EMBL" id="LQPN01000063">
    <property type="protein sequence ID" value="ORW41740.1"/>
    <property type="molecule type" value="Genomic_DNA"/>
</dbReference>
<dbReference type="RefSeq" id="WP_085095401.1">
    <property type="nucleotide sequence ID" value="NZ_LQPK01000034.1"/>
</dbReference>
<dbReference type="InterPro" id="IPR041202">
    <property type="entry name" value="BaeRF_family10"/>
</dbReference>
<evidence type="ECO:0008006" key="5">
    <source>
        <dbReference type="Google" id="ProtNLM"/>
    </source>
</evidence>
<dbReference type="Pfam" id="PF18854">
    <property type="entry name" value="baeRF_family10"/>
    <property type="match status" value="1"/>
</dbReference>
<gene>
    <name evidence="2" type="ORF">AWB90_20900</name>
    <name evidence="1" type="ORF">AWB91_02450</name>
</gene>
<sequence length="371" mass="41280">MITADTVNRILRFDRQGLPVVSLYARVPHQPQGRVVSLRSEVDSQLHAIRPRAKDRSLGHDARMSIRGDIDRIMDVAGRERWPPGAVALFSCSGRGFFEEVILPRQVRERVIVDETAWVRPMLAVLDEYHRCCVAAVDREGARLWELYLDDMQERGTLSLSAKPGRNQNKLEELTKKHFREVITMIDKLYRGGEFELLIVGGHRPQLPRFLGLLPDELRKVLAGTFPVDDDARSSFGEIKRQAIAVMDRYERAEEERMVAEVVETSAAGGLAVLGLEPCLWAGSVSAINRLMIQDGATAPGVVCDRNHWLALAGDTCPVCDRPVRPTPDVIDELVQVVMDDGGAIKHVSADTVLTECKAAAALRFPLPPKP</sequence>
<protein>
    <recommendedName>
        <fullName evidence="5">Peptide chain release factor 1</fullName>
    </recommendedName>
</protein>
<evidence type="ECO:0000313" key="2">
    <source>
        <dbReference type="EMBL" id="ORW41740.1"/>
    </source>
</evidence>
<reference evidence="1" key="2">
    <citation type="submission" date="2016-01" db="EMBL/GenBank/DDBJ databases">
        <authorList>
            <person name="Ana R.F.D.C."/>
            <person name="Tarcisio F."/>
            <person name="Maria L.L."/>
            <person name="Monica P."/>
            <person name="Wana L.O.D.C."/>
            <person name="Elisabetta G."/>
            <person name="Jeann R.D.C.B."/>
            <person name="Veronica D.S."/>
            <person name="Karla V.B.L."/>
            <person name="Roberto B."/>
            <person name="Antonella G."/>
            <person name="Anna F."/>
            <person name="Alessandro M."/>
            <person name="Pamela F."/>
            <person name="Francesca D.L."/>
            <person name="Giulia F.S."/>
            <person name="Sara T."/>
            <person name="Fabio R."/>
            <person name="Olivier J."/>
            <person name="Nicola S."/>
            <person name="Enrico T."/>
        </authorList>
    </citation>
    <scope>NUCLEOTIDE SEQUENCE</scope>
    <source>
        <strain evidence="1">FI-07156</strain>
    </source>
</reference>
<comment type="caution">
    <text evidence="2">The sequence shown here is derived from an EMBL/GenBank/DDBJ whole genome shotgun (WGS) entry which is preliminary data.</text>
</comment>
<accession>A0A1X2A6H7</accession>
<evidence type="ECO:0000313" key="1">
    <source>
        <dbReference type="EMBL" id="ORW28089.1"/>
    </source>
</evidence>
<dbReference type="OrthoDB" id="3804586at2"/>
<evidence type="ECO:0000313" key="3">
    <source>
        <dbReference type="Proteomes" id="UP000193285"/>
    </source>
</evidence>
<dbReference type="EMBL" id="LQPK01000034">
    <property type="protein sequence ID" value="ORW28089.1"/>
    <property type="molecule type" value="Genomic_DNA"/>
</dbReference>
<dbReference type="Proteomes" id="UP000193801">
    <property type="component" value="Unassembled WGS sequence"/>
</dbReference>
<dbReference type="Proteomes" id="UP000193285">
    <property type="component" value="Unassembled WGS sequence"/>
</dbReference>
<name>A0A1X2A6H7_9MYCO</name>
<evidence type="ECO:0000313" key="4">
    <source>
        <dbReference type="Proteomes" id="UP000193801"/>
    </source>
</evidence>
<keyword evidence="4" id="KW-1185">Reference proteome</keyword>
<reference evidence="3 4" key="1">
    <citation type="journal article" date="2015" name="Emerg. Microbes Infect.">
        <title>Characterization of 17 strains belonging to the Mycobacterium simiae complex and description of Mycobacterium paraense sp. nov.</title>
        <authorList>
            <person name="Fusco da Costa A.R."/>
            <person name="Fedrizzi T."/>
            <person name="Lopes M.L."/>
            <person name="Pecorari M."/>
            <person name="Oliveira da Costa W.L."/>
            <person name="Giacobazzi E."/>
            <person name="da Costa Bahia J.R."/>
            <person name="De Sanctis V."/>
            <person name="Batista Lima K.V."/>
            <person name="Bertorelli R."/>
            <person name="Grottola A."/>
            <person name="Fabio A."/>
            <person name="Mariottini A."/>
            <person name="Ferretti P."/>
            <person name="Di Leva F."/>
            <person name="Fregni Serpini G."/>
            <person name="Tagliazucchi S."/>
            <person name="Rumpianesi F."/>
            <person name="Jousson O."/>
            <person name="Segata N."/>
            <person name="Tortoli E."/>
        </authorList>
    </citation>
    <scope>NUCLEOTIDE SEQUENCE [LARGE SCALE GENOMIC DNA]</scope>
    <source>
        <strain evidence="1 4">FI-07156</strain>
        <strain evidence="2 3">IEC33</strain>
    </source>
</reference>
<organism evidence="2 3">
    <name type="scientific">Mycobacterium paraense</name>
    <dbReference type="NCBI Taxonomy" id="767916"/>
    <lineage>
        <taxon>Bacteria</taxon>
        <taxon>Bacillati</taxon>
        <taxon>Actinomycetota</taxon>
        <taxon>Actinomycetes</taxon>
        <taxon>Mycobacteriales</taxon>
        <taxon>Mycobacteriaceae</taxon>
        <taxon>Mycobacterium</taxon>
        <taxon>Mycobacterium simiae complex</taxon>
    </lineage>
</organism>
<reference evidence="2" key="3">
    <citation type="submission" date="2016-01" db="EMBL/GenBank/DDBJ databases">
        <authorList>
            <person name="Oliw E.H."/>
        </authorList>
    </citation>
    <scope>NUCLEOTIDE SEQUENCE</scope>
    <source>
        <strain evidence="2">IEC33</strain>
    </source>
</reference>